<comment type="caution">
    <text evidence="3">The sequence shown here is derived from an EMBL/GenBank/DDBJ whole genome shotgun (WGS) entry which is preliminary data.</text>
</comment>
<feature type="region of interest" description="Disordered" evidence="2">
    <location>
        <begin position="118"/>
        <end position="182"/>
    </location>
</feature>
<evidence type="ECO:0000256" key="1">
    <source>
        <dbReference type="SAM" id="Coils"/>
    </source>
</evidence>
<dbReference type="AlphaFoldDB" id="A0A7J6N8H1"/>
<protein>
    <submittedName>
        <fullName evidence="3">Uncharacterized protein</fullName>
    </submittedName>
</protein>
<feature type="compositionally biased region" description="Polar residues" evidence="2">
    <location>
        <begin position="167"/>
        <end position="180"/>
    </location>
</feature>
<feature type="coiled-coil region" evidence="1">
    <location>
        <begin position="212"/>
        <end position="279"/>
    </location>
</feature>
<evidence type="ECO:0000256" key="2">
    <source>
        <dbReference type="SAM" id="MobiDB-lite"/>
    </source>
</evidence>
<evidence type="ECO:0000313" key="3">
    <source>
        <dbReference type="EMBL" id="KAF4680179.1"/>
    </source>
</evidence>
<feature type="non-terminal residue" evidence="3">
    <location>
        <position position="1"/>
    </location>
</feature>
<proteinExistence type="predicted"/>
<dbReference type="Proteomes" id="UP000574390">
    <property type="component" value="Unassembled WGS sequence"/>
</dbReference>
<feature type="compositionally biased region" description="Gly residues" evidence="2">
    <location>
        <begin position="320"/>
        <end position="329"/>
    </location>
</feature>
<sequence length="954" mass="106290">HPIRQPDDAHFAVHLARQSYRMDRHPLYRPTAQRSGASSISVGNIANSLKSVKASDGNEDCGSTRLDAIEKLLNGSDCRQAQSIGYHRYRPKFPGKHEPPVDRSIGLVDLDNALQRIVNGKRSGTKSIEAKRRPRRKATNPDSWPVVSCYPDQSIRTSHSPTDHKPSQATPDSGLTSSPDWSEKGIADIHRETFMRLTHIRDCMHSIEVPEAAEVERSLTALLRDLQRSNREVQDRCRSLAELAISAREESKRVTAEEIPRERARLKELEDELSEHHSQRLQEVNVAWEAEKRKIDVLADRLQQRLAELGVTEDAPTPGASGGRGGLVEGGATEKLSKENTELKLEVARMRKLHQHANQMHVESQLEVALMSSMLADRKRSLEDSEDFARRMDETARMTREELEAVAAICGRLSETVDIVDRNIIQRGLCTDVGMLRRGTMVMVPENESSLEVAAKAGDRVDNLEPSLVSKSLTHKYLSQRYTDSFGFKTVAPDDLPRPMTASKEGGITKIVEVFCRRLNERRANSIIALPEPLPWMIRRPSIQEVFEVPSHRETMSLDLTRDLCHRLMDGWAVDALAVVGDFSQKTIGFPEFAYQFVTSERMEGSRGEADGSPSLMDYFADIEGHERIRAVIAAVEKYREEDWTIMAVAMMILDEVDTDACLAYHSWRYMIHQGPHSPSTEYLNLQRVRQCIFTALPSATSDLLADIFDVLSGISAIYNDKDKFPAGMLLRLLMEEYLVERHERIVSLVAMADVALGVAQTKSLTVAQVGVLVRTFFPSCPMGHTATALLLSREAMRIHPEGLVDANSLRVAVEEANLMCHQLVVHLLVPGRACSAIVAEKLEDLRAVVGRALENTSSMDDTSYLALLSSTTAINKITTHHDSDTPLCGSLQQLLKLYAESMVAITQTALYLNGKGTPEPGLMGSVDTKVLGLTKATLDTMLGVMKRFLNETL</sequence>
<keyword evidence="1" id="KW-0175">Coiled coil</keyword>
<organism evidence="3 4">
    <name type="scientific">Perkinsus olseni</name>
    <name type="common">Perkinsus atlanticus</name>
    <dbReference type="NCBI Taxonomy" id="32597"/>
    <lineage>
        <taxon>Eukaryota</taxon>
        <taxon>Sar</taxon>
        <taxon>Alveolata</taxon>
        <taxon>Perkinsozoa</taxon>
        <taxon>Perkinsea</taxon>
        <taxon>Perkinsida</taxon>
        <taxon>Perkinsidae</taxon>
        <taxon>Perkinsus</taxon>
    </lineage>
</organism>
<evidence type="ECO:0000313" key="4">
    <source>
        <dbReference type="Proteomes" id="UP000574390"/>
    </source>
</evidence>
<reference evidence="3 4" key="1">
    <citation type="submission" date="2020-04" db="EMBL/GenBank/DDBJ databases">
        <title>Perkinsus olseni comparative genomics.</title>
        <authorList>
            <person name="Bogema D.R."/>
        </authorList>
    </citation>
    <scope>NUCLEOTIDE SEQUENCE [LARGE SCALE GENOMIC DNA]</scope>
    <source>
        <strain evidence="3">ATCC PRA-205</strain>
    </source>
</reference>
<gene>
    <name evidence="3" type="ORF">FOZ62_015047</name>
</gene>
<feature type="region of interest" description="Disordered" evidence="2">
    <location>
        <begin position="309"/>
        <end position="339"/>
    </location>
</feature>
<name>A0A7J6N8H1_PEROL</name>
<accession>A0A7J6N8H1</accession>
<dbReference type="EMBL" id="JABANM010037843">
    <property type="protein sequence ID" value="KAF4680179.1"/>
    <property type="molecule type" value="Genomic_DNA"/>
</dbReference>